<evidence type="ECO:0000313" key="2">
    <source>
        <dbReference type="EMBL" id="KIK01217.1"/>
    </source>
</evidence>
<gene>
    <name evidence="2" type="ORF">K443DRAFT_678571</name>
</gene>
<feature type="compositionally biased region" description="Polar residues" evidence="1">
    <location>
        <begin position="35"/>
        <end position="53"/>
    </location>
</feature>
<keyword evidence="3" id="KW-1185">Reference proteome</keyword>
<dbReference type="AlphaFoldDB" id="A0A0C9XU32"/>
<dbReference type="EMBL" id="KN838610">
    <property type="protein sequence ID" value="KIK01217.1"/>
    <property type="molecule type" value="Genomic_DNA"/>
</dbReference>
<proteinExistence type="predicted"/>
<sequence length="99" mass="11172">MPHYRQNGTTHAVASRRQFKPVIDCSRDERIPSPSMGSNLKQMVDSHPSQPSDPSLLRGFPLAPRMSCIPLPPYQLLPLDDLEIVNFESSSFAHGCRRR</sequence>
<protein>
    <submittedName>
        <fullName evidence="2">Uncharacterized protein</fullName>
    </submittedName>
</protein>
<accession>A0A0C9XU32</accession>
<organism evidence="2 3">
    <name type="scientific">Laccaria amethystina LaAM-08-1</name>
    <dbReference type="NCBI Taxonomy" id="1095629"/>
    <lineage>
        <taxon>Eukaryota</taxon>
        <taxon>Fungi</taxon>
        <taxon>Dikarya</taxon>
        <taxon>Basidiomycota</taxon>
        <taxon>Agaricomycotina</taxon>
        <taxon>Agaricomycetes</taxon>
        <taxon>Agaricomycetidae</taxon>
        <taxon>Agaricales</taxon>
        <taxon>Agaricineae</taxon>
        <taxon>Hydnangiaceae</taxon>
        <taxon>Laccaria</taxon>
    </lineage>
</organism>
<dbReference type="Proteomes" id="UP000054477">
    <property type="component" value="Unassembled WGS sequence"/>
</dbReference>
<feature type="region of interest" description="Disordered" evidence="1">
    <location>
        <begin position="27"/>
        <end position="55"/>
    </location>
</feature>
<dbReference type="HOGENOM" id="CLU_2320786_0_0_1"/>
<reference evidence="2 3" key="1">
    <citation type="submission" date="2014-04" db="EMBL/GenBank/DDBJ databases">
        <authorList>
            <consortium name="DOE Joint Genome Institute"/>
            <person name="Kuo A."/>
            <person name="Kohler A."/>
            <person name="Nagy L.G."/>
            <person name="Floudas D."/>
            <person name="Copeland A."/>
            <person name="Barry K.W."/>
            <person name="Cichocki N."/>
            <person name="Veneault-Fourrey C."/>
            <person name="LaButti K."/>
            <person name="Lindquist E.A."/>
            <person name="Lipzen A."/>
            <person name="Lundell T."/>
            <person name="Morin E."/>
            <person name="Murat C."/>
            <person name="Sun H."/>
            <person name="Tunlid A."/>
            <person name="Henrissat B."/>
            <person name="Grigoriev I.V."/>
            <person name="Hibbett D.S."/>
            <person name="Martin F."/>
            <person name="Nordberg H.P."/>
            <person name="Cantor M.N."/>
            <person name="Hua S.X."/>
        </authorList>
    </citation>
    <scope>NUCLEOTIDE SEQUENCE [LARGE SCALE GENOMIC DNA]</scope>
    <source>
        <strain evidence="2 3">LaAM-08-1</strain>
    </source>
</reference>
<evidence type="ECO:0000256" key="1">
    <source>
        <dbReference type="SAM" id="MobiDB-lite"/>
    </source>
</evidence>
<name>A0A0C9XU32_9AGAR</name>
<reference evidence="3" key="2">
    <citation type="submission" date="2015-01" db="EMBL/GenBank/DDBJ databases">
        <title>Evolutionary Origins and Diversification of the Mycorrhizal Mutualists.</title>
        <authorList>
            <consortium name="DOE Joint Genome Institute"/>
            <consortium name="Mycorrhizal Genomics Consortium"/>
            <person name="Kohler A."/>
            <person name="Kuo A."/>
            <person name="Nagy L.G."/>
            <person name="Floudas D."/>
            <person name="Copeland A."/>
            <person name="Barry K.W."/>
            <person name="Cichocki N."/>
            <person name="Veneault-Fourrey C."/>
            <person name="LaButti K."/>
            <person name="Lindquist E.A."/>
            <person name="Lipzen A."/>
            <person name="Lundell T."/>
            <person name="Morin E."/>
            <person name="Murat C."/>
            <person name="Riley R."/>
            <person name="Ohm R."/>
            <person name="Sun H."/>
            <person name="Tunlid A."/>
            <person name="Henrissat B."/>
            <person name="Grigoriev I.V."/>
            <person name="Hibbett D.S."/>
            <person name="Martin F."/>
        </authorList>
    </citation>
    <scope>NUCLEOTIDE SEQUENCE [LARGE SCALE GENOMIC DNA]</scope>
    <source>
        <strain evidence="3">LaAM-08-1</strain>
    </source>
</reference>
<evidence type="ECO:0000313" key="3">
    <source>
        <dbReference type="Proteomes" id="UP000054477"/>
    </source>
</evidence>